<proteinExistence type="predicted"/>
<name>A0A934NPU3_9NOCA</name>
<evidence type="ECO:0000256" key="1">
    <source>
        <dbReference type="SAM" id="Phobius"/>
    </source>
</evidence>
<reference evidence="3" key="1">
    <citation type="submission" date="2020-12" db="EMBL/GenBank/DDBJ databases">
        <title>Antrihabitans popcorni sp. nov. and Antrihabitans auranticaus sp. nov., isolated from a larva cave.</title>
        <authorList>
            <person name="Lee S.D."/>
            <person name="Kim I.S."/>
        </authorList>
    </citation>
    <scope>NUCLEOTIDE SEQUENCE</scope>
    <source>
        <strain evidence="3">YC3-6</strain>
    </source>
</reference>
<feature type="domain" description="DUF1707" evidence="2">
    <location>
        <begin position="10"/>
        <end position="61"/>
    </location>
</feature>
<evidence type="ECO:0000259" key="2">
    <source>
        <dbReference type="Pfam" id="PF08044"/>
    </source>
</evidence>
<dbReference type="EMBL" id="JAEMNV010000003">
    <property type="protein sequence ID" value="MBJ8339204.1"/>
    <property type="molecule type" value="Genomic_DNA"/>
</dbReference>
<dbReference type="RefSeq" id="WP_199703918.1">
    <property type="nucleotide sequence ID" value="NZ_JAEMNV010000003.1"/>
</dbReference>
<evidence type="ECO:0000313" key="4">
    <source>
        <dbReference type="Proteomes" id="UP000655868"/>
    </source>
</evidence>
<protein>
    <submittedName>
        <fullName evidence="3">DUF1707 domain-containing protein</fullName>
    </submittedName>
</protein>
<comment type="caution">
    <text evidence="3">The sequence shown here is derived from an EMBL/GenBank/DDBJ whole genome shotgun (WGS) entry which is preliminary data.</text>
</comment>
<accession>A0A934NPU3</accession>
<sequence>MANRIAVGKRARDEDRVATCASLDAGLADGQLSSSDHEARVRAAMAARTIRELNDLTADLQGAAPLHDFAKTPSRPRSPGVVQMAVSAMATLLVLGLCIWGAGKIVGGGGGDSGGGDRPESVVEAEKNGYLSPEGLAEVVAAIRDAFGDTRVDDLTLYEEYAVVFRADTQTPRKQLSFYFKGEFREPSESGTRAAAAPVVDLADMDIAWIAGIVAGAGPSLNLTDVSQIYLVIRPTDDGDSEVVMHAKNELEESGFLTADLRGHFLSVHPFDPSK</sequence>
<keyword evidence="4" id="KW-1185">Reference proteome</keyword>
<organism evidence="3 4">
    <name type="scientific">Antrihabitans stalagmiti</name>
    <dbReference type="NCBI Taxonomy" id="2799499"/>
    <lineage>
        <taxon>Bacteria</taxon>
        <taxon>Bacillati</taxon>
        <taxon>Actinomycetota</taxon>
        <taxon>Actinomycetes</taxon>
        <taxon>Mycobacteriales</taxon>
        <taxon>Nocardiaceae</taxon>
        <taxon>Antrihabitans</taxon>
    </lineage>
</organism>
<evidence type="ECO:0000313" key="3">
    <source>
        <dbReference type="EMBL" id="MBJ8339204.1"/>
    </source>
</evidence>
<dbReference type="Proteomes" id="UP000655868">
    <property type="component" value="Unassembled WGS sequence"/>
</dbReference>
<gene>
    <name evidence="3" type="ORF">JGU71_09920</name>
</gene>
<dbReference type="PANTHER" id="PTHR40763:SF4">
    <property type="entry name" value="DUF1707 DOMAIN-CONTAINING PROTEIN"/>
    <property type="match status" value="1"/>
</dbReference>
<dbReference type="AlphaFoldDB" id="A0A934NPU3"/>
<keyword evidence="1" id="KW-0812">Transmembrane</keyword>
<dbReference type="PANTHER" id="PTHR40763">
    <property type="entry name" value="MEMBRANE PROTEIN-RELATED"/>
    <property type="match status" value="1"/>
</dbReference>
<dbReference type="Pfam" id="PF08044">
    <property type="entry name" value="DUF1707"/>
    <property type="match status" value="1"/>
</dbReference>
<keyword evidence="1" id="KW-1133">Transmembrane helix</keyword>
<keyword evidence="1" id="KW-0472">Membrane</keyword>
<feature type="transmembrane region" description="Helical" evidence="1">
    <location>
        <begin position="81"/>
        <end position="103"/>
    </location>
</feature>
<dbReference type="InterPro" id="IPR012551">
    <property type="entry name" value="DUF1707_SHOCT-like"/>
</dbReference>